<evidence type="ECO:0000313" key="1">
    <source>
        <dbReference type="EMBL" id="SFB00824.1"/>
    </source>
</evidence>
<dbReference type="AlphaFoldDB" id="A0A1I0XIU6"/>
<sequence length="79" mass="8300">MIVGLLGDLEGDRDWAVGRLRALGERGDVRAVCQLGDLRFGMGLDHEGYLARPGHAQRRDAVGTLGGEGVVAGEVELSG</sequence>
<organism evidence="1 2">
    <name type="scientific">Nocardioides alpinus</name>
    <dbReference type="NCBI Taxonomy" id="748909"/>
    <lineage>
        <taxon>Bacteria</taxon>
        <taxon>Bacillati</taxon>
        <taxon>Actinomycetota</taxon>
        <taxon>Actinomycetes</taxon>
        <taxon>Propionibacteriales</taxon>
        <taxon>Nocardioidaceae</taxon>
        <taxon>Nocardioides</taxon>
    </lineage>
</organism>
<dbReference type="STRING" id="748909.SAMN05192575_102447"/>
<gene>
    <name evidence="1" type="ORF">SAMN05192575_102447</name>
</gene>
<dbReference type="EMBL" id="FOKC01000002">
    <property type="protein sequence ID" value="SFB00824.1"/>
    <property type="molecule type" value="Genomic_DNA"/>
</dbReference>
<reference evidence="2" key="1">
    <citation type="submission" date="2016-10" db="EMBL/GenBank/DDBJ databases">
        <authorList>
            <person name="Varghese N."/>
            <person name="Submissions S."/>
        </authorList>
    </citation>
    <scope>NUCLEOTIDE SEQUENCE [LARGE SCALE GENOMIC DNA]</scope>
    <source>
        <strain evidence="2">CGMCC 1.10697</strain>
    </source>
</reference>
<accession>A0A1I0XIU6</accession>
<name>A0A1I0XIU6_9ACTN</name>
<evidence type="ECO:0000313" key="2">
    <source>
        <dbReference type="Proteomes" id="UP000199113"/>
    </source>
</evidence>
<proteinExistence type="predicted"/>
<dbReference type="Proteomes" id="UP000199113">
    <property type="component" value="Unassembled WGS sequence"/>
</dbReference>
<protein>
    <submittedName>
        <fullName evidence="1">Uncharacterized protein</fullName>
    </submittedName>
</protein>